<accession>A0AAV7NSA1</accession>
<evidence type="ECO:0000313" key="2">
    <source>
        <dbReference type="Proteomes" id="UP001066276"/>
    </source>
</evidence>
<name>A0AAV7NSA1_PLEWA</name>
<reference evidence="1" key="1">
    <citation type="journal article" date="2022" name="bioRxiv">
        <title>Sequencing and chromosome-scale assembly of the giantPleurodeles waltlgenome.</title>
        <authorList>
            <person name="Brown T."/>
            <person name="Elewa A."/>
            <person name="Iarovenko S."/>
            <person name="Subramanian E."/>
            <person name="Araus A.J."/>
            <person name="Petzold A."/>
            <person name="Susuki M."/>
            <person name="Suzuki K.-i.T."/>
            <person name="Hayashi T."/>
            <person name="Toyoda A."/>
            <person name="Oliveira C."/>
            <person name="Osipova E."/>
            <person name="Leigh N.D."/>
            <person name="Simon A."/>
            <person name="Yun M.H."/>
        </authorList>
    </citation>
    <scope>NUCLEOTIDE SEQUENCE</scope>
    <source>
        <strain evidence="1">20211129_DDA</strain>
        <tissue evidence="1">Liver</tissue>
    </source>
</reference>
<sequence>MRKLITKPCNLRAEQQLVLSGRGEEYKMSASKGMSRLGSASSGTSLICFPVTISACLLACLPAQVSGSPHGFARLFVCLPATEVARLGAACGGRESPSPLYFQKQDLFPRDSDSHSGTSVHARIIGRRTGTLLGQPSGSALCGPGDLGAFPLWQLVAHPLRLRLLEELPSPLPLSRTIAEAARPGAA</sequence>
<evidence type="ECO:0000313" key="1">
    <source>
        <dbReference type="EMBL" id="KAJ1118956.1"/>
    </source>
</evidence>
<comment type="caution">
    <text evidence="1">The sequence shown here is derived from an EMBL/GenBank/DDBJ whole genome shotgun (WGS) entry which is preliminary data.</text>
</comment>
<proteinExistence type="predicted"/>
<keyword evidence="2" id="KW-1185">Reference proteome</keyword>
<dbReference type="EMBL" id="JANPWB010000012">
    <property type="protein sequence ID" value="KAJ1118956.1"/>
    <property type="molecule type" value="Genomic_DNA"/>
</dbReference>
<protein>
    <submittedName>
        <fullName evidence="1">Uncharacterized protein</fullName>
    </submittedName>
</protein>
<gene>
    <name evidence="1" type="ORF">NDU88_007143</name>
</gene>
<dbReference type="AlphaFoldDB" id="A0AAV7NSA1"/>
<organism evidence="1 2">
    <name type="scientific">Pleurodeles waltl</name>
    <name type="common">Iberian ribbed newt</name>
    <dbReference type="NCBI Taxonomy" id="8319"/>
    <lineage>
        <taxon>Eukaryota</taxon>
        <taxon>Metazoa</taxon>
        <taxon>Chordata</taxon>
        <taxon>Craniata</taxon>
        <taxon>Vertebrata</taxon>
        <taxon>Euteleostomi</taxon>
        <taxon>Amphibia</taxon>
        <taxon>Batrachia</taxon>
        <taxon>Caudata</taxon>
        <taxon>Salamandroidea</taxon>
        <taxon>Salamandridae</taxon>
        <taxon>Pleurodelinae</taxon>
        <taxon>Pleurodeles</taxon>
    </lineage>
</organism>
<dbReference type="Proteomes" id="UP001066276">
    <property type="component" value="Chromosome 8"/>
</dbReference>